<feature type="region of interest" description="Disordered" evidence="2">
    <location>
        <begin position="698"/>
        <end position="751"/>
    </location>
</feature>
<feature type="region of interest" description="Disordered" evidence="2">
    <location>
        <begin position="391"/>
        <end position="417"/>
    </location>
</feature>
<feature type="compositionally biased region" description="Basic and acidic residues" evidence="2">
    <location>
        <begin position="538"/>
        <end position="554"/>
    </location>
</feature>
<dbReference type="GO" id="GO:0005634">
    <property type="term" value="C:nucleus"/>
    <property type="evidence" value="ECO:0007669"/>
    <property type="project" value="TreeGrafter"/>
</dbReference>
<evidence type="ECO:0000256" key="1">
    <source>
        <dbReference type="ARBA" id="ARBA00009207"/>
    </source>
</evidence>
<feature type="region of interest" description="Disordered" evidence="2">
    <location>
        <begin position="209"/>
        <end position="253"/>
    </location>
</feature>
<feature type="compositionally biased region" description="Polar residues" evidence="2">
    <location>
        <begin position="349"/>
        <end position="358"/>
    </location>
</feature>
<feature type="compositionally biased region" description="Acidic residues" evidence="2">
    <location>
        <begin position="726"/>
        <end position="735"/>
    </location>
</feature>
<feature type="region of interest" description="Disordered" evidence="2">
    <location>
        <begin position="112"/>
        <end position="193"/>
    </location>
</feature>
<dbReference type="PANTHER" id="PTHR16487:SF0">
    <property type="entry name" value="PROTEIN PHOSPHATASE 4 REGULATORY SUBUNIT 2-RELATED"/>
    <property type="match status" value="1"/>
</dbReference>
<feature type="region of interest" description="Disordered" evidence="2">
    <location>
        <begin position="1"/>
        <end position="81"/>
    </location>
</feature>
<dbReference type="AlphaFoldDB" id="A0A9N8E525"/>
<name>A0A9N8E525_9STRA</name>
<feature type="region of interest" description="Disordered" evidence="2">
    <location>
        <begin position="317"/>
        <end position="379"/>
    </location>
</feature>
<organism evidence="3 4">
    <name type="scientific">Seminavis robusta</name>
    <dbReference type="NCBI Taxonomy" id="568900"/>
    <lineage>
        <taxon>Eukaryota</taxon>
        <taxon>Sar</taxon>
        <taxon>Stramenopiles</taxon>
        <taxon>Ochrophyta</taxon>
        <taxon>Bacillariophyta</taxon>
        <taxon>Bacillariophyceae</taxon>
        <taxon>Bacillariophycidae</taxon>
        <taxon>Naviculales</taxon>
        <taxon>Naviculaceae</taxon>
        <taxon>Seminavis</taxon>
    </lineage>
</organism>
<protein>
    <submittedName>
        <fullName evidence="3">Uncharacterized protein</fullName>
    </submittedName>
</protein>
<feature type="compositionally biased region" description="Low complexity" evidence="2">
    <location>
        <begin position="18"/>
        <end position="33"/>
    </location>
</feature>
<sequence length="824" mass="87155">MSAVAGATHSTIAAAKPSSVENMSSSSVVTETTRVNGSNQLAAPEAMDISTNNTVTNEARNSSSGDTKEENSKGDAPPLPADIKRILGEVARTGSCSWLPWYHAKNGQAASTAAEPAPAPPVTNNNSKLPASANNTNKYALGSRKPYANRFPSTGPGVGVAKATRKKHRNGVKVNRMRRQVQEGGTKTQTGSRKRPLFLIRTSASSAAAGGVFSPGSVGSGRTSGSEPDDSTQYECDSEGTSATSCSELSTERRDHHLRNIQRVAIPTSKLPPPASLGEEAMSSLENYNCLRDVFRMALDMVLDHWYRHKGGYKLSPAEKRRSATATSEKAKSTAPPPLVNGDSGHAASKTTEGGSNNSKKPPPSPSKAPVPSVSSEEIFQQRRKRLLQMLGHAGERTSRRNSSAGSRRFRGEDEGPPFTIQRIAEVLIAPERYYTQTHKLCNCLEKLLLVTSSTSAFGGSTGGITSQSRLEERELAALASEKGRLESEFRQRALKRRCSSLSDDLPLDPGGDNTLRRHGSPSRDEAHSAGVKSNDQSPEKKPGNDAESSREMLEAAARSLRTKFDHVGIDPHSSAVANRDVRSIAENRGMTNSPPPPSLAMSAAAASNIALPGHTSVGSFVRQHLPEQNAEHPSIARVPSPILFSQGNESSTIGPLHAPPNIQLLHMHHGHGHGASLAGVSMRSTTPFDVVTIDAGGGGASASNATGTNEGADLEGRSSASNSDVDSESDDVSFDDSASDRSDGSDSGHMEPFTAARAMALNRIQQQQRLQNRGGLLTSLALHQNEGGFRPPNDSEYQSGDSIDSTRGEDSGGSDSSSSDLAD</sequence>
<feature type="compositionally biased region" description="Acidic residues" evidence="2">
    <location>
        <begin position="227"/>
        <end position="238"/>
    </location>
</feature>
<comment type="similarity">
    <text evidence="1">Belongs to the PPP4R2 family.</text>
</comment>
<dbReference type="InterPro" id="IPR015267">
    <property type="entry name" value="PPP4R2"/>
</dbReference>
<feature type="compositionally biased region" description="Polar residues" evidence="2">
    <location>
        <begin position="122"/>
        <end position="138"/>
    </location>
</feature>
<dbReference type="EMBL" id="CAICTM010000556">
    <property type="protein sequence ID" value="CAB9512834.1"/>
    <property type="molecule type" value="Genomic_DNA"/>
</dbReference>
<keyword evidence="4" id="KW-1185">Reference proteome</keyword>
<feature type="compositionally biased region" description="Low complexity" evidence="2">
    <location>
        <begin position="814"/>
        <end position="824"/>
    </location>
</feature>
<feature type="compositionally biased region" description="Low complexity" evidence="2">
    <location>
        <begin position="209"/>
        <end position="221"/>
    </location>
</feature>
<feature type="compositionally biased region" description="Low complexity" evidence="2">
    <location>
        <begin position="502"/>
        <end position="513"/>
    </location>
</feature>
<dbReference type="Pfam" id="PF09184">
    <property type="entry name" value="PPP4R2"/>
    <property type="match status" value="1"/>
</dbReference>
<feature type="region of interest" description="Disordered" evidence="2">
    <location>
        <begin position="502"/>
        <end position="554"/>
    </location>
</feature>
<evidence type="ECO:0000313" key="4">
    <source>
        <dbReference type="Proteomes" id="UP001153069"/>
    </source>
</evidence>
<dbReference type="PANTHER" id="PTHR16487">
    <property type="entry name" value="PPP4R2-RELATED PROTEIN"/>
    <property type="match status" value="1"/>
</dbReference>
<dbReference type="GO" id="GO:0005737">
    <property type="term" value="C:cytoplasm"/>
    <property type="evidence" value="ECO:0007669"/>
    <property type="project" value="TreeGrafter"/>
</dbReference>
<feature type="region of interest" description="Disordered" evidence="2">
    <location>
        <begin position="778"/>
        <end position="824"/>
    </location>
</feature>
<feature type="compositionally biased region" description="Basic residues" evidence="2">
    <location>
        <begin position="163"/>
        <end position="179"/>
    </location>
</feature>
<comment type="caution">
    <text evidence="3">The sequence shown here is derived from an EMBL/GenBank/DDBJ whole genome shotgun (WGS) entry which is preliminary data.</text>
</comment>
<accession>A0A9N8E525</accession>
<feature type="compositionally biased region" description="Polar residues" evidence="2">
    <location>
        <begin position="239"/>
        <end position="249"/>
    </location>
</feature>
<feature type="compositionally biased region" description="Basic and acidic residues" evidence="2">
    <location>
        <begin position="739"/>
        <end position="750"/>
    </location>
</feature>
<dbReference type="GO" id="GO:0030289">
    <property type="term" value="C:protein phosphatase 4 complex"/>
    <property type="evidence" value="ECO:0007669"/>
    <property type="project" value="InterPro"/>
</dbReference>
<dbReference type="GO" id="GO:0019888">
    <property type="term" value="F:protein phosphatase regulator activity"/>
    <property type="evidence" value="ECO:0007669"/>
    <property type="project" value="InterPro"/>
</dbReference>
<feature type="compositionally biased region" description="Polar residues" evidence="2">
    <location>
        <begin position="49"/>
        <end position="65"/>
    </location>
</feature>
<reference evidence="3" key="1">
    <citation type="submission" date="2020-06" db="EMBL/GenBank/DDBJ databases">
        <authorList>
            <consortium name="Plant Systems Biology data submission"/>
        </authorList>
    </citation>
    <scope>NUCLEOTIDE SEQUENCE</scope>
    <source>
        <strain evidence="3">D6</strain>
    </source>
</reference>
<gene>
    <name evidence="3" type="ORF">SEMRO_557_G166100.1</name>
</gene>
<dbReference type="OrthoDB" id="341898at2759"/>
<proteinExistence type="inferred from homology"/>
<evidence type="ECO:0000256" key="2">
    <source>
        <dbReference type="SAM" id="MobiDB-lite"/>
    </source>
</evidence>
<dbReference type="Proteomes" id="UP001153069">
    <property type="component" value="Unassembled WGS sequence"/>
</dbReference>
<evidence type="ECO:0000313" key="3">
    <source>
        <dbReference type="EMBL" id="CAB9512834.1"/>
    </source>
</evidence>